<organism evidence="1">
    <name type="scientific">Anguilla anguilla</name>
    <name type="common">European freshwater eel</name>
    <name type="synonym">Muraena anguilla</name>
    <dbReference type="NCBI Taxonomy" id="7936"/>
    <lineage>
        <taxon>Eukaryota</taxon>
        <taxon>Metazoa</taxon>
        <taxon>Chordata</taxon>
        <taxon>Craniata</taxon>
        <taxon>Vertebrata</taxon>
        <taxon>Euteleostomi</taxon>
        <taxon>Actinopterygii</taxon>
        <taxon>Neopterygii</taxon>
        <taxon>Teleostei</taxon>
        <taxon>Anguilliformes</taxon>
        <taxon>Anguillidae</taxon>
        <taxon>Anguilla</taxon>
    </lineage>
</organism>
<accession>A0A0E9SMB1</accession>
<proteinExistence type="predicted"/>
<name>A0A0E9SMB1_ANGAN</name>
<reference evidence="1" key="2">
    <citation type="journal article" date="2015" name="Fish Shellfish Immunol.">
        <title>Early steps in the European eel (Anguilla anguilla)-Vibrio vulnificus interaction in the gills: Role of the RtxA13 toxin.</title>
        <authorList>
            <person name="Callol A."/>
            <person name="Pajuelo D."/>
            <person name="Ebbesson L."/>
            <person name="Teles M."/>
            <person name="MacKenzie S."/>
            <person name="Amaro C."/>
        </authorList>
    </citation>
    <scope>NUCLEOTIDE SEQUENCE</scope>
</reference>
<evidence type="ECO:0000313" key="1">
    <source>
        <dbReference type="EMBL" id="JAH41668.1"/>
    </source>
</evidence>
<dbReference type="AlphaFoldDB" id="A0A0E9SMB1"/>
<reference evidence="1" key="1">
    <citation type="submission" date="2014-11" db="EMBL/GenBank/DDBJ databases">
        <authorList>
            <person name="Amaro Gonzalez C."/>
        </authorList>
    </citation>
    <scope>NUCLEOTIDE SEQUENCE</scope>
</reference>
<protein>
    <submittedName>
        <fullName evidence="1">Uncharacterized protein</fullName>
    </submittedName>
</protein>
<dbReference type="EMBL" id="GBXM01066909">
    <property type="protein sequence ID" value="JAH41668.1"/>
    <property type="molecule type" value="Transcribed_RNA"/>
</dbReference>
<sequence>MSRTTNGCHYCTQRKTLASNDGSEGEREVTHYPQAPRLFWSVAEPKNVSTVTKNKTRLHSIGNMTKCLP</sequence>